<protein>
    <submittedName>
        <fullName evidence="6">60S ribosomal protein L24</fullName>
    </submittedName>
</protein>
<gene>
    <name evidence="6" type="ORF">FCC1311_007032</name>
</gene>
<dbReference type="InterPro" id="IPR000988">
    <property type="entry name" value="Ribosomal_eL24-rel_N"/>
</dbReference>
<evidence type="ECO:0000256" key="2">
    <source>
        <dbReference type="ARBA" id="ARBA00022980"/>
    </source>
</evidence>
<evidence type="ECO:0000256" key="3">
    <source>
        <dbReference type="ARBA" id="ARBA00023274"/>
    </source>
</evidence>
<dbReference type="FunFam" id="2.30.170.20:FF:000003">
    <property type="entry name" value="60S ribosomal protein L24"/>
    <property type="match status" value="1"/>
</dbReference>
<comment type="caution">
    <text evidence="6">The sequence shown here is derived from an EMBL/GenBank/DDBJ whole genome shotgun (WGS) entry which is preliminary data.</text>
</comment>
<dbReference type="GO" id="GO:0003729">
    <property type="term" value="F:mRNA binding"/>
    <property type="evidence" value="ECO:0007669"/>
    <property type="project" value="TreeGrafter"/>
</dbReference>
<accession>A0A2R5G1S5</accession>
<dbReference type="FunCoup" id="A0A2R5G1S5">
    <property type="interactions" value="369"/>
</dbReference>
<feature type="region of interest" description="Disordered" evidence="4">
    <location>
        <begin position="88"/>
        <end position="125"/>
    </location>
</feature>
<dbReference type="PANTHER" id="PTHR10792:SF1">
    <property type="entry name" value="RIBOSOMAL PROTEIN L24"/>
    <property type="match status" value="1"/>
</dbReference>
<dbReference type="Gene3D" id="2.30.170.20">
    <property type="entry name" value="Ribosomal protein L24e"/>
    <property type="match status" value="1"/>
</dbReference>
<keyword evidence="3" id="KW-0687">Ribonucleoprotein</keyword>
<dbReference type="InterPro" id="IPR056366">
    <property type="entry name" value="Ribosomal_eL24"/>
</dbReference>
<feature type="compositionally biased region" description="Basic residues" evidence="4">
    <location>
        <begin position="115"/>
        <end position="125"/>
    </location>
</feature>
<dbReference type="OrthoDB" id="1727108at2759"/>
<comment type="similarity">
    <text evidence="1">Belongs to the eukaryotic ribosomal protein eL24 family.</text>
</comment>
<feature type="compositionally biased region" description="Basic and acidic residues" evidence="4">
    <location>
        <begin position="97"/>
        <end position="114"/>
    </location>
</feature>
<dbReference type="SUPFAM" id="SSF57716">
    <property type="entry name" value="Glucocorticoid receptor-like (DNA-binding domain)"/>
    <property type="match status" value="1"/>
</dbReference>
<dbReference type="EMBL" id="BEYU01000006">
    <property type="protein sequence ID" value="GBG24485.1"/>
    <property type="molecule type" value="Genomic_DNA"/>
</dbReference>
<keyword evidence="2 6" id="KW-0689">Ribosomal protein</keyword>
<dbReference type="InParanoid" id="A0A2R5G1S5"/>
<dbReference type="GO" id="GO:0002181">
    <property type="term" value="P:cytoplasmic translation"/>
    <property type="evidence" value="ECO:0007669"/>
    <property type="project" value="TreeGrafter"/>
</dbReference>
<organism evidence="6 7">
    <name type="scientific">Hondaea fermentalgiana</name>
    <dbReference type="NCBI Taxonomy" id="2315210"/>
    <lineage>
        <taxon>Eukaryota</taxon>
        <taxon>Sar</taxon>
        <taxon>Stramenopiles</taxon>
        <taxon>Bigyra</taxon>
        <taxon>Labyrinthulomycetes</taxon>
        <taxon>Thraustochytrida</taxon>
        <taxon>Thraustochytriidae</taxon>
        <taxon>Hondaea</taxon>
    </lineage>
</organism>
<evidence type="ECO:0000259" key="5">
    <source>
        <dbReference type="Pfam" id="PF01246"/>
    </source>
</evidence>
<sequence>MVVKTDVCSYTEFKIYPGHGIKFVRKDGQPLVFINSKAMSLYQQKIKPTKLTWTTGWRRLNKKDKRDDGKRIRRRKVAAKQKPIVGLSLDQLKKKRDPKEKSAAREAAQKEVQARQKKSKKVIKK</sequence>
<evidence type="ECO:0000256" key="1">
    <source>
        <dbReference type="ARBA" id="ARBA00005647"/>
    </source>
</evidence>
<proteinExistence type="inferred from homology"/>
<dbReference type="Pfam" id="PF01246">
    <property type="entry name" value="Ribosomal_L24e"/>
    <property type="match status" value="1"/>
</dbReference>
<dbReference type="PANTHER" id="PTHR10792">
    <property type="entry name" value="60S RIBOSOMAL PROTEIN L24"/>
    <property type="match status" value="1"/>
</dbReference>
<dbReference type="Gene3D" id="6.10.250.1270">
    <property type="match status" value="1"/>
</dbReference>
<feature type="domain" description="Large ribosomal subunit protein eL24-related N-terminal" evidence="5">
    <location>
        <begin position="4"/>
        <end position="67"/>
    </location>
</feature>
<dbReference type="PROSITE" id="PS01073">
    <property type="entry name" value="RIBOSOMAL_L24E"/>
    <property type="match status" value="1"/>
</dbReference>
<evidence type="ECO:0000313" key="6">
    <source>
        <dbReference type="EMBL" id="GBG24485.1"/>
    </source>
</evidence>
<dbReference type="GO" id="GO:0022625">
    <property type="term" value="C:cytosolic large ribosomal subunit"/>
    <property type="evidence" value="ECO:0007669"/>
    <property type="project" value="TreeGrafter"/>
</dbReference>
<evidence type="ECO:0000256" key="4">
    <source>
        <dbReference type="SAM" id="MobiDB-lite"/>
    </source>
</evidence>
<dbReference type="CDD" id="cd00472">
    <property type="entry name" value="Ribosomal_L24e_L24"/>
    <property type="match status" value="1"/>
</dbReference>
<evidence type="ECO:0000313" key="7">
    <source>
        <dbReference type="Proteomes" id="UP000241890"/>
    </source>
</evidence>
<reference evidence="6 7" key="1">
    <citation type="submission" date="2017-12" db="EMBL/GenBank/DDBJ databases">
        <title>Sequencing, de novo assembly and annotation of complete genome of a new Thraustochytrid species, strain FCC1311.</title>
        <authorList>
            <person name="Sedici K."/>
            <person name="Godart F."/>
            <person name="Aiese Cigliano R."/>
            <person name="Sanseverino W."/>
            <person name="Barakat M."/>
            <person name="Ortet P."/>
            <person name="Marechal E."/>
            <person name="Cagnac O."/>
            <person name="Amato A."/>
        </authorList>
    </citation>
    <scope>NUCLEOTIDE SEQUENCE [LARGE SCALE GENOMIC DNA]</scope>
</reference>
<keyword evidence="7" id="KW-1185">Reference proteome</keyword>
<dbReference type="InterPro" id="IPR023442">
    <property type="entry name" value="Ribosomal_eL24_CS"/>
</dbReference>
<name>A0A2R5G1S5_9STRA</name>
<dbReference type="InterPro" id="IPR038630">
    <property type="entry name" value="L24e/L24_sf"/>
</dbReference>
<dbReference type="GO" id="GO:0003735">
    <property type="term" value="F:structural constituent of ribosome"/>
    <property type="evidence" value="ECO:0007669"/>
    <property type="project" value="InterPro"/>
</dbReference>
<dbReference type="AlphaFoldDB" id="A0A2R5G1S5"/>
<dbReference type="Proteomes" id="UP000241890">
    <property type="component" value="Unassembled WGS sequence"/>
</dbReference>